<protein>
    <submittedName>
        <fullName evidence="4">Uncharacterized protein</fullName>
    </submittedName>
</protein>
<proteinExistence type="inferred from homology"/>
<dbReference type="Pfam" id="PF02536">
    <property type="entry name" value="mTERF"/>
    <property type="match status" value="2"/>
</dbReference>
<keyword evidence="2" id="KW-0805">Transcription regulation</keyword>
<evidence type="ECO:0000313" key="5">
    <source>
        <dbReference type="Proteomes" id="UP001168877"/>
    </source>
</evidence>
<reference evidence="4" key="2">
    <citation type="submission" date="2023-06" db="EMBL/GenBank/DDBJ databases">
        <authorList>
            <person name="Swenson N.G."/>
            <person name="Wegrzyn J.L."/>
            <person name="Mcevoy S.L."/>
        </authorList>
    </citation>
    <scope>NUCLEOTIDE SEQUENCE</scope>
    <source>
        <strain evidence="4">NS2018</strain>
        <tissue evidence="4">Leaf</tissue>
    </source>
</reference>
<dbReference type="EMBL" id="JAUESC010000381">
    <property type="protein sequence ID" value="KAK0588919.1"/>
    <property type="molecule type" value="Genomic_DNA"/>
</dbReference>
<dbReference type="PANTHER" id="PTHR13068">
    <property type="entry name" value="CGI-12 PROTEIN-RELATED"/>
    <property type="match status" value="1"/>
</dbReference>
<keyword evidence="3" id="KW-0809">Transit peptide</keyword>
<dbReference type="GO" id="GO:0006353">
    <property type="term" value="P:DNA-templated transcription termination"/>
    <property type="evidence" value="ECO:0007669"/>
    <property type="project" value="UniProtKB-KW"/>
</dbReference>
<dbReference type="InterPro" id="IPR038538">
    <property type="entry name" value="MTERF_sf"/>
</dbReference>
<comment type="caution">
    <text evidence="4">The sequence shown here is derived from an EMBL/GenBank/DDBJ whole genome shotgun (WGS) entry which is preliminary data.</text>
</comment>
<comment type="similarity">
    <text evidence="1">Belongs to the mTERF family.</text>
</comment>
<dbReference type="GO" id="GO:0003676">
    <property type="term" value="F:nucleic acid binding"/>
    <property type="evidence" value="ECO:0007669"/>
    <property type="project" value="InterPro"/>
</dbReference>
<sequence>MFGFIFKTLILQRRPIHLETNLVRCLQTLPVTTTTSSKPTDQQPLTVSYLTNSWGLSLEEAISASKKLKIENTENPDSVLQLLTSHGFNKSHIARLISKNPRIVLADPEKNLKPKIEYFQSLGVSGSDLPALLSSTKNVLTSSLKNTIMPSIDFLKGFLQTDENLTRVLLKASPVIGRNMEKEMIPNINTLRAYGVPEPHIMRLIFLAPRSIFLRIDLFEKMVDAITKKGFEPTSKSYLLAITSMTKLSKSTWEKKKEILMNFGLSEDEFYLAFKRQPMFVLTSVKKMGILMNFLVEKLGLKPSDFVRRPNLFLVSFERRIIPRWSVIKLLKSKKLLEMDVDVGLSLAVSSMDFEKKFVIPYMDKTPEVMRAYQGGA</sequence>
<evidence type="ECO:0000256" key="1">
    <source>
        <dbReference type="ARBA" id="ARBA00007692"/>
    </source>
</evidence>
<keyword evidence="2" id="KW-0806">Transcription termination</keyword>
<dbReference type="InterPro" id="IPR003690">
    <property type="entry name" value="MTERF"/>
</dbReference>
<accession>A0AA39SBU9</accession>
<gene>
    <name evidence="4" type="ORF">LWI29_007059</name>
</gene>
<evidence type="ECO:0000256" key="3">
    <source>
        <dbReference type="ARBA" id="ARBA00022946"/>
    </source>
</evidence>
<dbReference type="FunFam" id="1.25.70.10:FF:000001">
    <property type="entry name" value="Mitochondrial transcription termination factor-like"/>
    <property type="match status" value="1"/>
</dbReference>
<reference evidence="4" key="1">
    <citation type="journal article" date="2022" name="Plant J.">
        <title>Strategies of tolerance reflected in two North American maple genomes.</title>
        <authorList>
            <person name="McEvoy S.L."/>
            <person name="Sezen U.U."/>
            <person name="Trouern-Trend A."/>
            <person name="McMahon S.M."/>
            <person name="Schaberg P.G."/>
            <person name="Yang J."/>
            <person name="Wegrzyn J.L."/>
            <person name="Swenson N.G."/>
        </authorList>
    </citation>
    <scope>NUCLEOTIDE SEQUENCE</scope>
    <source>
        <strain evidence="4">NS2018</strain>
    </source>
</reference>
<evidence type="ECO:0000313" key="4">
    <source>
        <dbReference type="EMBL" id="KAK0588919.1"/>
    </source>
</evidence>
<dbReference type="Gene3D" id="1.25.70.10">
    <property type="entry name" value="Transcription termination factor 3, mitochondrial"/>
    <property type="match status" value="1"/>
</dbReference>
<keyword evidence="5" id="KW-1185">Reference proteome</keyword>
<name>A0AA39SBU9_ACESA</name>
<dbReference type="AlphaFoldDB" id="A0AA39SBU9"/>
<dbReference type="SMART" id="SM00733">
    <property type="entry name" value="Mterf"/>
    <property type="match status" value="6"/>
</dbReference>
<dbReference type="PANTHER" id="PTHR13068:SF236">
    <property type="entry name" value="OS02G0749800 PROTEIN"/>
    <property type="match status" value="1"/>
</dbReference>
<organism evidence="4 5">
    <name type="scientific">Acer saccharum</name>
    <name type="common">Sugar maple</name>
    <dbReference type="NCBI Taxonomy" id="4024"/>
    <lineage>
        <taxon>Eukaryota</taxon>
        <taxon>Viridiplantae</taxon>
        <taxon>Streptophyta</taxon>
        <taxon>Embryophyta</taxon>
        <taxon>Tracheophyta</taxon>
        <taxon>Spermatophyta</taxon>
        <taxon>Magnoliopsida</taxon>
        <taxon>eudicotyledons</taxon>
        <taxon>Gunneridae</taxon>
        <taxon>Pentapetalae</taxon>
        <taxon>rosids</taxon>
        <taxon>malvids</taxon>
        <taxon>Sapindales</taxon>
        <taxon>Sapindaceae</taxon>
        <taxon>Hippocastanoideae</taxon>
        <taxon>Acereae</taxon>
        <taxon>Acer</taxon>
    </lineage>
</organism>
<evidence type="ECO:0000256" key="2">
    <source>
        <dbReference type="ARBA" id="ARBA00022472"/>
    </source>
</evidence>
<dbReference type="Proteomes" id="UP001168877">
    <property type="component" value="Unassembled WGS sequence"/>
</dbReference>
<keyword evidence="2" id="KW-0804">Transcription</keyword>